<keyword evidence="2" id="KW-1185">Reference proteome</keyword>
<sequence length="89" mass="10201">MGSVDREDLGPYLSTFVQVGIFGNEREDQPPWLEKKLVKTELCPDHTHLRIFFDPQTFVAIPLTSAVTQSQDEWCAYDHTSGLSYVIKR</sequence>
<name>A0ABY4H8H3_9BACI</name>
<dbReference type="EMBL" id="CP095075">
    <property type="protein sequence ID" value="UOR10846.1"/>
    <property type="molecule type" value="Genomic_DNA"/>
</dbReference>
<reference evidence="1" key="1">
    <citation type="submission" date="2022-04" db="EMBL/GenBank/DDBJ databases">
        <title>Halobacillus sp. isolated from saltern.</title>
        <authorList>
            <person name="Won M."/>
            <person name="Lee C.-M."/>
            <person name="Woen H.-Y."/>
            <person name="Kwon S.-W."/>
        </authorList>
    </citation>
    <scope>NUCLEOTIDE SEQUENCE</scope>
    <source>
        <strain evidence="1">SSHM10-5</strain>
    </source>
</reference>
<dbReference type="Proteomes" id="UP000830326">
    <property type="component" value="Chromosome"/>
</dbReference>
<organism evidence="1 2">
    <name type="scientific">Halobacillus amylolyticus</name>
    <dbReference type="NCBI Taxonomy" id="2932259"/>
    <lineage>
        <taxon>Bacteria</taxon>
        <taxon>Bacillati</taxon>
        <taxon>Bacillota</taxon>
        <taxon>Bacilli</taxon>
        <taxon>Bacillales</taxon>
        <taxon>Bacillaceae</taxon>
        <taxon>Halobacillus</taxon>
    </lineage>
</organism>
<evidence type="ECO:0000313" key="2">
    <source>
        <dbReference type="Proteomes" id="UP000830326"/>
    </source>
</evidence>
<evidence type="ECO:0000313" key="1">
    <source>
        <dbReference type="EMBL" id="UOR10846.1"/>
    </source>
</evidence>
<protein>
    <submittedName>
        <fullName evidence="1">Uncharacterized protein</fullName>
    </submittedName>
</protein>
<proteinExistence type="predicted"/>
<gene>
    <name evidence="1" type="ORF">MUO15_14625</name>
</gene>
<dbReference type="RefSeq" id="WP_245030250.1">
    <property type="nucleotide sequence ID" value="NZ_CP095075.1"/>
</dbReference>
<accession>A0ABY4H8H3</accession>